<evidence type="ECO:0000256" key="4">
    <source>
        <dbReference type="RuleBase" id="RU366057"/>
    </source>
</evidence>
<comment type="similarity">
    <text evidence="1 4">Belongs to the eukaryotic ribosomal protein eS25 family.</text>
</comment>
<gene>
    <name evidence="6" type="ORF">CDCA_CDCA07G2116</name>
</gene>
<dbReference type="GO" id="GO:0005840">
    <property type="term" value="C:ribosome"/>
    <property type="evidence" value="ECO:0007669"/>
    <property type="project" value="UniProtKB-KW"/>
</dbReference>
<proteinExistence type="inferred from homology"/>
<dbReference type="GO" id="GO:1990904">
    <property type="term" value="C:ribonucleoprotein complex"/>
    <property type="evidence" value="ECO:0007669"/>
    <property type="project" value="UniProtKB-KW"/>
</dbReference>
<name>A0AAV9IVA7_CYACA</name>
<dbReference type="Gene3D" id="3.30.63.20">
    <property type="match status" value="1"/>
</dbReference>
<dbReference type="FunFam" id="3.30.63.20:FF:000001">
    <property type="entry name" value="40S ribosomal protein S25"/>
    <property type="match status" value="1"/>
</dbReference>
<keyword evidence="3 4" id="KW-0687">Ribonucleoprotein</keyword>
<keyword evidence="7" id="KW-1185">Reference proteome</keyword>
<dbReference type="Proteomes" id="UP001301350">
    <property type="component" value="Unassembled WGS sequence"/>
</dbReference>
<feature type="compositionally biased region" description="Basic and acidic residues" evidence="5">
    <location>
        <begin position="11"/>
        <end position="23"/>
    </location>
</feature>
<dbReference type="Pfam" id="PF03297">
    <property type="entry name" value="Ribosomal_S25"/>
    <property type="match status" value="1"/>
</dbReference>
<evidence type="ECO:0000256" key="5">
    <source>
        <dbReference type="SAM" id="MobiDB-lite"/>
    </source>
</evidence>
<organism evidence="6 7">
    <name type="scientific">Cyanidium caldarium</name>
    <name type="common">Red alga</name>
    <dbReference type="NCBI Taxonomy" id="2771"/>
    <lineage>
        <taxon>Eukaryota</taxon>
        <taxon>Rhodophyta</taxon>
        <taxon>Bangiophyceae</taxon>
        <taxon>Cyanidiales</taxon>
        <taxon>Cyanidiaceae</taxon>
        <taxon>Cyanidium</taxon>
    </lineage>
</organism>
<reference evidence="6 7" key="1">
    <citation type="submission" date="2022-07" db="EMBL/GenBank/DDBJ databases">
        <title>Genome-wide signatures of adaptation to extreme environments.</title>
        <authorList>
            <person name="Cho C.H."/>
            <person name="Yoon H.S."/>
        </authorList>
    </citation>
    <scope>NUCLEOTIDE SEQUENCE [LARGE SCALE GENOMIC DNA]</scope>
    <source>
        <strain evidence="6 7">DBV 063 E5</strain>
    </source>
</reference>
<dbReference type="AlphaFoldDB" id="A0AAV9IVA7"/>
<accession>A0AAV9IVA7</accession>
<sequence>MAAKKKWSKGKTKEKSDHKVVMDPEMHDRLIKEASKYKLVTTSVLVERLKINGSVARAAIREMVARDLIRPVTTHQAQGIYTRATHGTAE</sequence>
<dbReference type="EMBL" id="JANCYW010000007">
    <property type="protein sequence ID" value="KAK4536091.1"/>
    <property type="molecule type" value="Genomic_DNA"/>
</dbReference>
<evidence type="ECO:0000313" key="6">
    <source>
        <dbReference type="EMBL" id="KAK4536091.1"/>
    </source>
</evidence>
<dbReference type="PANTHER" id="PTHR12850">
    <property type="entry name" value="40S RIBOSOMAL PROTEIN S25"/>
    <property type="match status" value="1"/>
</dbReference>
<dbReference type="InterPro" id="IPR004977">
    <property type="entry name" value="Ribosomal_eS25"/>
</dbReference>
<comment type="caution">
    <text evidence="6">The sequence shown here is derived from an EMBL/GenBank/DDBJ whole genome shotgun (WGS) entry which is preliminary data.</text>
</comment>
<evidence type="ECO:0000256" key="1">
    <source>
        <dbReference type="ARBA" id="ARBA00009106"/>
    </source>
</evidence>
<feature type="compositionally biased region" description="Basic residues" evidence="5">
    <location>
        <begin position="1"/>
        <end position="10"/>
    </location>
</feature>
<feature type="region of interest" description="Disordered" evidence="5">
    <location>
        <begin position="1"/>
        <end position="23"/>
    </location>
</feature>
<evidence type="ECO:0000256" key="2">
    <source>
        <dbReference type="ARBA" id="ARBA00022980"/>
    </source>
</evidence>
<keyword evidence="2 4" id="KW-0689">Ribosomal protein</keyword>
<evidence type="ECO:0000256" key="3">
    <source>
        <dbReference type="ARBA" id="ARBA00023274"/>
    </source>
</evidence>
<evidence type="ECO:0000313" key="7">
    <source>
        <dbReference type="Proteomes" id="UP001301350"/>
    </source>
</evidence>
<protein>
    <recommendedName>
        <fullName evidence="4">40S ribosomal protein S25</fullName>
    </recommendedName>
</protein>